<dbReference type="CDD" id="cd00353">
    <property type="entry name" value="Ribosomal_S15p_S13e"/>
    <property type="match status" value="1"/>
</dbReference>
<protein>
    <recommendedName>
        <fullName evidence="4">Small ribosomal subunit protein uS15</fullName>
    </recommendedName>
</protein>
<comment type="subunit">
    <text evidence="3 4">Part of the 30S ribosomal subunit. Forms a bridge to the 50S subunit in the 70S ribosome, contacting the 23S rRNA.</text>
</comment>
<evidence type="ECO:0000256" key="6">
    <source>
        <dbReference type="RuleBase" id="RU004524"/>
    </source>
</evidence>
<dbReference type="GO" id="GO:0003735">
    <property type="term" value="F:structural constituent of ribosome"/>
    <property type="evidence" value="ECO:0007669"/>
    <property type="project" value="InterPro"/>
</dbReference>
<keyword evidence="4 6" id="KW-0694">RNA-binding</keyword>
<evidence type="ECO:0000313" key="8">
    <source>
        <dbReference type="Proteomes" id="UP000032737"/>
    </source>
</evidence>
<dbReference type="Pfam" id="PF00312">
    <property type="entry name" value="Ribosomal_S15"/>
    <property type="match status" value="1"/>
</dbReference>
<dbReference type="STRING" id="61635.BN85308950"/>
<organism evidence="7 8">
    <name type="scientific">Acholeplasma brassicae</name>
    <dbReference type="NCBI Taxonomy" id="61635"/>
    <lineage>
        <taxon>Bacteria</taxon>
        <taxon>Bacillati</taxon>
        <taxon>Mycoplasmatota</taxon>
        <taxon>Mollicutes</taxon>
        <taxon>Acholeplasmatales</taxon>
        <taxon>Acholeplasmataceae</taxon>
        <taxon>Acholeplasma</taxon>
    </lineage>
</organism>
<dbReference type="PANTHER" id="PTHR23321:SF26">
    <property type="entry name" value="SMALL RIBOSOMAL SUBUNIT PROTEIN US15M"/>
    <property type="match status" value="1"/>
</dbReference>
<dbReference type="OrthoDB" id="9799262at2"/>
<evidence type="ECO:0000256" key="2">
    <source>
        <dbReference type="ARBA" id="ARBA00023274"/>
    </source>
</evidence>
<dbReference type="Proteomes" id="UP000032737">
    <property type="component" value="Chromosome"/>
</dbReference>
<comment type="function">
    <text evidence="4 6">One of the primary rRNA binding proteins, it binds directly to 16S rRNA where it helps nucleate assembly of the platform of the 30S subunit by binding and bridging several RNA helices of the 16S rRNA.</text>
</comment>
<evidence type="ECO:0000256" key="4">
    <source>
        <dbReference type="HAMAP-Rule" id="MF_01343"/>
    </source>
</evidence>
<dbReference type="PROSITE" id="PS00362">
    <property type="entry name" value="RIBOSOMAL_S15"/>
    <property type="match status" value="1"/>
</dbReference>
<dbReference type="InterPro" id="IPR005290">
    <property type="entry name" value="Ribosomal_uS15_bac-type"/>
</dbReference>
<keyword evidence="8" id="KW-1185">Reference proteome</keyword>
<gene>
    <name evidence="4 7" type="primary">rpsO</name>
    <name evidence="7" type="ORF">BN85308950</name>
</gene>
<dbReference type="InterPro" id="IPR000589">
    <property type="entry name" value="Ribosomal_uS15"/>
</dbReference>
<accession>U4KNS4</accession>
<dbReference type="Gene3D" id="6.10.250.3130">
    <property type="match status" value="1"/>
</dbReference>
<keyword evidence="1 4" id="KW-0689">Ribosomal protein</keyword>
<evidence type="ECO:0000256" key="3">
    <source>
        <dbReference type="ARBA" id="ARBA00064542"/>
    </source>
</evidence>
<evidence type="ECO:0000313" key="7">
    <source>
        <dbReference type="EMBL" id="CCV65916.1"/>
    </source>
</evidence>
<reference evidence="7 8" key="1">
    <citation type="journal article" date="2013" name="J. Mol. Microbiol. Biotechnol.">
        <title>Analysis of the Complete Genomes of Acholeplasma brassicae , A. palmae and A. laidlawii and Their Comparison to the Obligate Parasites from ' Candidatus Phytoplasma'.</title>
        <authorList>
            <person name="Kube M."/>
            <person name="Siewert C."/>
            <person name="Migdoll A.M."/>
            <person name="Duduk B."/>
            <person name="Holz S."/>
            <person name="Rabus R."/>
            <person name="Seemuller E."/>
            <person name="Mitrovic J."/>
            <person name="Muller I."/>
            <person name="Buttner C."/>
            <person name="Reinhardt R."/>
        </authorList>
    </citation>
    <scope>NUCLEOTIDE SEQUENCE [LARGE SCALE GENOMIC DNA]</scope>
    <source>
        <strain evidence="8">0502</strain>
    </source>
</reference>
<dbReference type="FunFam" id="1.10.287.10:FF:000002">
    <property type="entry name" value="30S ribosomal protein S15"/>
    <property type="match status" value="1"/>
</dbReference>
<dbReference type="Gene3D" id="1.10.287.10">
    <property type="entry name" value="S15/NS1, RNA-binding"/>
    <property type="match status" value="1"/>
</dbReference>
<comment type="function">
    <text evidence="4">Forms an intersubunit bridge (bridge B4) with the 23S rRNA of the 50S subunit in the ribosome.</text>
</comment>
<dbReference type="KEGG" id="abra:BN85308950"/>
<dbReference type="HOGENOM" id="CLU_148518_0_0_14"/>
<dbReference type="EMBL" id="FO681348">
    <property type="protein sequence ID" value="CCV65916.1"/>
    <property type="molecule type" value="Genomic_DNA"/>
</dbReference>
<dbReference type="SUPFAM" id="SSF47060">
    <property type="entry name" value="S15/NS1 RNA-binding domain"/>
    <property type="match status" value="1"/>
</dbReference>
<comment type="similarity">
    <text evidence="4 5">Belongs to the universal ribosomal protein uS15 family.</text>
</comment>
<name>U4KNS4_9MOLU</name>
<evidence type="ECO:0000256" key="1">
    <source>
        <dbReference type="ARBA" id="ARBA00022980"/>
    </source>
</evidence>
<keyword evidence="2 4" id="KW-0687">Ribonucleoprotein</keyword>
<dbReference type="RefSeq" id="WP_030004778.1">
    <property type="nucleotide sequence ID" value="NC_022549.1"/>
</dbReference>
<evidence type="ECO:0000256" key="5">
    <source>
        <dbReference type="RuleBase" id="RU003919"/>
    </source>
</evidence>
<dbReference type="PANTHER" id="PTHR23321">
    <property type="entry name" value="RIBOSOMAL PROTEIN S15, BACTERIAL AND ORGANELLAR"/>
    <property type="match status" value="1"/>
</dbReference>
<dbReference type="HAMAP" id="MF_01343_B">
    <property type="entry name" value="Ribosomal_uS15_B"/>
    <property type="match status" value="1"/>
</dbReference>
<dbReference type="InterPro" id="IPR009068">
    <property type="entry name" value="uS15_NS1_RNA-bd_sf"/>
</dbReference>
<sequence length="89" mass="10150">MALTKDQKLAIISEYATKDGDTGSAEVQIAILTKEINDLNSHLQNHIHDFHSKRGLFQKIGRRKRLMTYLKNKDLARYQALISKLGLRG</sequence>
<dbReference type="GO" id="GO:0006412">
    <property type="term" value="P:translation"/>
    <property type="evidence" value="ECO:0007669"/>
    <property type="project" value="UniProtKB-UniRule"/>
</dbReference>
<dbReference type="SMART" id="SM01387">
    <property type="entry name" value="Ribosomal_S15"/>
    <property type="match status" value="1"/>
</dbReference>
<dbReference type="AlphaFoldDB" id="U4KNS4"/>
<dbReference type="GO" id="GO:0019843">
    <property type="term" value="F:rRNA binding"/>
    <property type="evidence" value="ECO:0007669"/>
    <property type="project" value="UniProtKB-UniRule"/>
</dbReference>
<proteinExistence type="inferred from homology"/>
<dbReference type="NCBIfam" id="TIGR00952">
    <property type="entry name" value="S15_bact"/>
    <property type="match status" value="1"/>
</dbReference>
<keyword evidence="4 6" id="KW-0699">rRNA-binding</keyword>
<dbReference type="GO" id="GO:0022627">
    <property type="term" value="C:cytosolic small ribosomal subunit"/>
    <property type="evidence" value="ECO:0007669"/>
    <property type="project" value="TreeGrafter"/>
</dbReference>